<proteinExistence type="predicted"/>
<evidence type="ECO:0000313" key="2">
    <source>
        <dbReference type="Proteomes" id="UP001148662"/>
    </source>
</evidence>
<accession>A0ACC1TF94</accession>
<dbReference type="Proteomes" id="UP001148662">
    <property type="component" value="Unassembled WGS sequence"/>
</dbReference>
<gene>
    <name evidence="1" type="ORF">NM688_g27</name>
</gene>
<keyword evidence="2" id="KW-1185">Reference proteome</keyword>
<comment type="caution">
    <text evidence="1">The sequence shown here is derived from an EMBL/GenBank/DDBJ whole genome shotgun (WGS) entry which is preliminary data.</text>
</comment>
<evidence type="ECO:0000313" key="1">
    <source>
        <dbReference type="EMBL" id="KAJ3559942.1"/>
    </source>
</evidence>
<reference evidence="1" key="1">
    <citation type="submission" date="2022-07" db="EMBL/GenBank/DDBJ databases">
        <title>Genome Sequence of Phlebia brevispora.</title>
        <authorList>
            <person name="Buettner E."/>
        </authorList>
    </citation>
    <scope>NUCLEOTIDE SEQUENCE</scope>
    <source>
        <strain evidence="1">MPL23</strain>
    </source>
</reference>
<organism evidence="1 2">
    <name type="scientific">Phlebia brevispora</name>
    <dbReference type="NCBI Taxonomy" id="194682"/>
    <lineage>
        <taxon>Eukaryota</taxon>
        <taxon>Fungi</taxon>
        <taxon>Dikarya</taxon>
        <taxon>Basidiomycota</taxon>
        <taxon>Agaricomycotina</taxon>
        <taxon>Agaricomycetes</taxon>
        <taxon>Polyporales</taxon>
        <taxon>Meruliaceae</taxon>
        <taxon>Phlebia</taxon>
    </lineage>
</organism>
<name>A0ACC1TF94_9APHY</name>
<protein>
    <submittedName>
        <fullName evidence="1">Uncharacterized protein</fullName>
    </submittedName>
</protein>
<sequence>MTFAPVAQLESIRTICALTVIDDNELNQVDIKSAYLYERMEDNEEVYLTLPQGLQIVGLEHGQVFKLQACFAMEQLGFTQSSYDHAVFYHLLLLEEGNSTAIIFCHIDDMRISAPRDFMARIIRELGSIFELQEGGPIHYLLGMHIIWNRAEQTIQFSQVTYISQILFRYKLDQTRPVSMPLDPHVIFTKEQCAIMEKQKDEIKDKPYREALGALMYASTGTRPDITFAISLLAKFSQNSGPTHWTAVKHIFAYLNGMKHYSF</sequence>
<dbReference type="EMBL" id="JANHOG010000002">
    <property type="protein sequence ID" value="KAJ3559942.1"/>
    <property type="molecule type" value="Genomic_DNA"/>
</dbReference>